<evidence type="ECO:0000256" key="4">
    <source>
        <dbReference type="ARBA" id="ARBA00023004"/>
    </source>
</evidence>
<keyword evidence="11" id="KW-1185">Reference proteome</keyword>
<gene>
    <name evidence="10" type="ORF">A4U43_C01F5910</name>
</gene>
<dbReference type="Pfam" id="PF03171">
    <property type="entry name" value="2OG-FeII_Oxy"/>
    <property type="match status" value="1"/>
</dbReference>
<evidence type="ECO:0000256" key="3">
    <source>
        <dbReference type="ARBA" id="ARBA00023002"/>
    </source>
</evidence>
<evidence type="ECO:0000256" key="1">
    <source>
        <dbReference type="ARBA" id="ARBA00001961"/>
    </source>
</evidence>
<dbReference type="InterPro" id="IPR026992">
    <property type="entry name" value="DIOX_N"/>
</dbReference>
<reference evidence="11" key="1">
    <citation type="journal article" date="2017" name="Nat. Commun.">
        <title>The asparagus genome sheds light on the origin and evolution of a young Y chromosome.</title>
        <authorList>
            <person name="Harkess A."/>
            <person name="Zhou J."/>
            <person name="Xu C."/>
            <person name="Bowers J.E."/>
            <person name="Van der Hulst R."/>
            <person name="Ayyampalayam S."/>
            <person name="Mercati F."/>
            <person name="Riccardi P."/>
            <person name="McKain M.R."/>
            <person name="Kakrana A."/>
            <person name="Tang H."/>
            <person name="Ray J."/>
            <person name="Groenendijk J."/>
            <person name="Arikit S."/>
            <person name="Mathioni S.M."/>
            <person name="Nakano M."/>
            <person name="Shan H."/>
            <person name="Telgmann-Rauber A."/>
            <person name="Kanno A."/>
            <person name="Yue Z."/>
            <person name="Chen H."/>
            <person name="Li W."/>
            <person name="Chen Y."/>
            <person name="Xu X."/>
            <person name="Zhang Y."/>
            <person name="Luo S."/>
            <person name="Chen H."/>
            <person name="Gao J."/>
            <person name="Mao Z."/>
            <person name="Pires J.C."/>
            <person name="Luo M."/>
            <person name="Kudrna D."/>
            <person name="Wing R.A."/>
            <person name="Meyers B.C."/>
            <person name="Yi K."/>
            <person name="Kong H."/>
            <person name="Lavrijsen P."/>
            <person name="Sunseri F."/>
            <person name="Falavigna A."/>
            <person name="Ye Y."/>
            <person name="Leebens-Mack J.H."/>
            <person name="Chen G."/>
        </authorList>
    </citation>
    <scope>NUCLEOTIDE SEQUENCE [LARGE SCALE GENOMIC DNA]</scope>
    <source>
        <strain evidence="11">cv. DH0086</strain>
    </source>
</reference>
<evidence type="ECO:0000256" key="5">
    <source>
        <dbReference type="ARBA" id="ARBA00054658"/>
    </source>
</evidence>
<evidence type="ECO:0000313" key="11">
    <source>
        <dbReference type="Proteomes" id="UP000243459"/>
    </source>
</evidence>
<protein>
    <recommendedName>
        <fullName evidence="6">2-oxoglutarate-dependent dioxygenase DAO</fullName>
    </recommendedName>
    <alternativeName>
        <fullName evidence="7">Protein DIOXYGENASE FOR AUXIN OXIDATION</fullName>
    </alternativeName>
</protein>
<comment type="cofactor">
    <cofactor evidence="1">
        <name>L-ascorbate</name>
        <dbReference type="ChEBI" id="CHEBI:38290"/>
    </cofactor>
</comment>
<sequence length="323" mass="37064">MGSVENKHLRLPLIDFSDLDPQNPATQKWAIARSQISQALEAHGCFEVIYDRVGPELRQELFGRVMPELFDLPLEAKQKNSSCFGKYTGYIGQIPGLAYESLRVDAAATVEGLQGFERLLWPQGNPRFCNTVWTYAKHMQELAKMVHRIVLESLGVEKYYDYHIQPKTSALRFSEYDVPLDQETKTGMFGHLDPNMLTIICQHKEGLEVQTKEGEWIHVVPLTNSFTVLIGEAFKVWTNGKFQPPIHRVNMIGDEKRYSVLFATRPSDDYLLEPLEELVDGDHPLLFKPLKYKDYITFRYSEEGRKCKNPLEGYCGVRSKVEA</sequence>
<dbReference type="PANTHER" id="PTHR47990">
    <property type="entry name" value="2-OXOGLUTARATE (2OG) AND FE(II)-DEPENDENT OXYGENASE SUPERFAMILY PROTEIN-RELATED"/>
    <property type="match status" value="1"/>
</dbReference>
<organism evidence="10 11">
    <name type="scientific">Asparagus officinalis</name>
    <name type="common">Garden asparagus</name>
    <dbReference type="NCBI Taxonomy" id="4686"/>
    <lineage>
        <taxon>Eukaryota</taxon>
        <taxon>Viridiplantae</taxon>
        <taxon>Streptophyta</taxon>
        <taxon>Embryophyta</taxon>
        <taxon>Tracheophyta</taxon>
        <taxon>Spermatophyta</taxon>
        <taxon>Magnoliopsida</taxon>
        <taxon>Liliopsida</taxon>
        <taxon>Asparagales</taxon>
        <taxon>Asparagaceae</taxon>
        <taxon>Asparagoideae</taxon>
        <taxon>Asparagus</taxon>
    </lineage>
</organism>
<evidence type="ECO:0000313" key="10">
    <source>
        <dbReference type="EMBL" id="ONK79394.1"/>
    </source>
</evidence>
<dbReference type="OMA" id="EFWCSSS"/>
<evidence type="ECO:0000256" key="7">
    <source>
        <dbReference type="ARBA" id="ARBA00076740"/>
    </source>
</evidence>
<feature type="domain" description="Non-haem dioxygenase N-terminal" evidence="9">
    <location>
        <begin position="11"/>
        <end position="92"/>
    </location>
</feature>
<dbReference type="OrthoDB" id="288590at2759"/>
<keyword evidence="2" id="KW-0479">Metal-binding</keyword>
<evidence type="ECO:0000259" key="8">
    <source>
        <dbReference type="Pfam" id="PF03171"/>
    </source>
</evidence>
<dbReference type="SUPFAM" id="SSF51197">
    <property type="entry name" value="Clavaminate synthase-like"/>
    <property type="match status" value="1"/>
</dbReference>
<proteinExistence type="predicted"/>
<name>A0A5P1FMW2_ASPOF</name>
<dbReference type="GO" id="GO:0016491">
    <property type="term" value="F:oxidoreductase activity"/>
    <property type="evidence" value="ECO:0007669"/>
    <property type="project" value="UniProtKB-KW"/>
</dbReference>
<feature type="domain" description="Isopenicillin N synthase-like Fe(2+) 2OG dioxygenase" evidence="8">
    <location>
        <begin position="173"/>
        <end position="265"/>
    </location>
</feature>
<dbReference type="AlphaFoldDB" id="A0A5P1FMW2"/>
<dbReference type="Pfam" id="PF14226">
    <property type="entry name" value="DIOX_N"/>
    <property type="match status" value="1"/>
</dbReference>
<evidence type="ECO:0000256" key="6">
    <source>
        <dbReference type="ARBA" id="ARBA00074102"/>
    </source>
</evidence>
<accession>A0A5P1FMW2</accession>
<dbReference type="InterPro" id="IPR044861">
    <property type="entry name" value="IPNS-like_FE2OG_OXY"/>
</dbReference>
<keyword evidence="3" id="KW-0560">Oxidoreductase</keyword>
<dbReference type="FunFam" id="2.60.120.330:FF:000017">
    <property type="entry name" value="2-oxoglutarate-dependent dioxygenase DAO"/>
    <property type="match status" value="1"/>
</dbReference>
<dbReference type="EMBL" id="CM007381">
    <property type="protein sequence ID" value="ONK79394.1"/>
    <property type="molecule type" value="Genomic_DNA"/>
</dbReference>
<dbReference type="InterPro" id="IPR027443">
    <property type="entry name" value="IPNS-like_sf"/>
</dbReference>
<dbReference type="Gene3D" id="2.60.120.330">
    <property type="entry name" value="B-lactam Antibiotic, Isopenicillin N Synthase, Chain"/>
    <property type="match status" value="1"/>
</dbReference>
<dbReference type="GO" id="GO:0046872">
    <property type="term" value="F:metal ion binding"/>
    <property type="evidence" value="ECO:0007669"/>
    <property type="project" value="UniProtKB-KW"/>
</dbReference>
<dbReference type="Gramene" id="ONK79394">
    <property type="protein sequence ID" value="ONK79394"/>
    <property type="gene ID" value="A4U43_C01F5910"/>
</dbReference>
<evidence type="ECO:0000256" key="2">
    <source>
        <dbReference type="ARBA" id="ARBA00022723"/>
    </source>
</evidence>
<dbReference type="InterPro" id="IPR050231">
    <property type="entry name" value="Iron_ascorbate_oxido_reductase"/>
</dbReference>
<dbReference type="Proteomes" id="UP000243459">
    <property type="component" value="Chromosome 1"/>
</dbReference>
<evidence type="ECO:0000259" key="9">
    <source>
        <dbReference type="Pfam" id="PF14226"/>
    </source>
</evidence>
<keyword evidence="4" id="KW-0408">Iron</keyword>
<comment type="function">
    <text evidence="5">2-oxoglutarate-dependent dioxygenase essential for auxin catabolism and maintenance of auxin homeostasis in reproductive organs. Catalyzes the irreversible oxidation of indole-3-acetic acid (IAA) to the biologically inactive 2-oxoindole-3-acetic acid (OxIAA).</text>
</comment>